<protein>
    <recommendedName>
        <fullName evidence="5">Present in the outer mitochondrial membrane proteome 34</fullName>
    </recommendedName>
</protein>
<feature type="compositionally biased region" description="Low complexity" evidence="1">
    <location>
        <begin position="68"/>
        <end position="77"/>
    </location>
</feature>
<dbReference type="EMBL" id="MKKU01000147">
    <property type="protein sequence ID" value="RNF21895.1"/>
    <property type="molecule type" value="Genomic_DNA"/>
</dbReference>
<dbReference type="OrthoDB" id="273037at2759"/>
<comment type="caution">
    <text evidence="3">The sequence shown here is derived from an EMBL/GenBank/DDBJ whole genome shotgun (WGS) entry which is preliminary data.</text>
</comment>
<evidence type="ECO:0000313" key="3">
    <source>
        <dbReference type="EMBL" id="RNF21895.1"/>
    </source>
</evidence>
<evidence type="ECO:0000256" key="2">
    <source>
        <dbReference type="SAM" id="Phobius"/>
    </source>
</evidence>
<evidence type="ECO:0008006" key="5">
    <source>
        <dbReference type="Google" id="ProtNLM"/>
    </source>
</evidence>
<feature type="region of interest" description="Disordered" evidence="1">
    <location>
        <begin position="57"/>
        <end position="104"/>
    </location>
</feature>
<evidence type="ECO:0000256" key="1">
    <source>
        <dbReference type="SAM" id="MobiDB-lite"/>
    </source>
</evidence>
<reference evidence="3 4" key="1">
    <citation type="journal article" date="2018" name="BMC Genomics">
        <title>Genomic comparison of Trypanosoma conorhini and Trypanosoma rangeli to Trypanosoma cruzi strains of high and low virulence.</title>
        <authorList>
            <person name="Bradwell K.R."/>
            <person name="Koparde V.N."/>
            <person name="Matveyev A.V."/>
            <person name="Serrano M.G."/>
            <person name="Alves J.M."/>
            <person name="Parikh H."/>
            <person name="Huang B."/>
            <person name="Lee V."/>
            <person name="Espinosa-Alvarez O."/>
            <person name="Ortiz P.A."/>
            <person name="Costa-Martins A.G."/>
            <person name="Teixeira M.M."/>
            <person name="Buck G.A."/>
        </authorList>
    </citation>
    <scope>NUCLEOTIDE SEQUENCE [LARGE SCALE GENOMIC DNA]</scope>
    <source>
        <strain evidence="3 4">025E</strain>
    </source>
</reference>
<dbReference type="Proteomes" id="UP000284403">
    <property type="component" value="Unassembled WGS sequence"/>
</dbReference>
<organism evidence="3 4">
    <name type="scientific">Trypanosoma conorhini</name>
    <dbReference type="NCBI Taxonomy" id="83891"/>
    <lineage>
        <taxon>Eukaryota</taxon>
        <taxon>Discoba</taxon>
        <taxon>Euglenozoa</taxon>
        <taxon>Kinetoplastea</taxon>
        <taxon>Metakinetoplastina</taxon>
        <taxon>Trypanosomatida</taxon>
        <taxon>Trypanosomatidae</taxon>
        <taxon>Trypanosoma</taxon>
    </lineage>
</organism>
<dbReference type="RefSeq" id="XP_029229669.1">
    <property type="nucleotide sequence ID" value="XM_029370145.1"/>
</dbReference>
<gene>
    <name evidence="3" type="ORF">Tco025E_03225</name>
</gene>
<dbReference type="GeneID" id="40316836"/>
<keyword evidence="2" id="KW-0812">Transmembrane</keyword>
<sequence length="851" mass="90577">MGSSSTGGGGPVVSAGNVGITAVLAGLAVVLSAVTYIANKRRTGEPHVPSHVSLLGRRSTEERHGTYGNINSNSGGAIAAGGGGGASRHTGAAGRGGEEAEAEATSDHKSYYAVRAERHVGQFNASLLEWRDDVIGVRMLFSPILFAVETEERQAPLLLVALRYLRQPEHRVAVIIESCATAVTAKEYRDGSLARIRDCVKLLSCSTTRIGATSHPCAEYCYMDAGNNLRYALSVFITHGHLAVTAQYVADTRVKGVLPTAFNELVRSIQLQPPRPTSSYLLCAEPRLGLGFRLPLDFAMNDQLREALAAFDEPSVKNGSVEGGYSSHNGGAGGHHGGARSSSMELSSSVRNLRLCPGGGGKNTGGGSECSTPFAALAGCGPRRMMVVASYEPLARGHVSWQPLFERVLHTTLTRFSATQRVGSGSGEEAEEEQRKVTPPIAVVWCAKGQELSQERKDKRGTIIVRPQQLLVPTNGDSAVDDDAGDTLLLDGAFCVQEITLDPKGASFALLRDLLQLQSEEGYEEATANEAGGGSQREKAQRRKAPTAVISAYLSVFCLRIRDACVSISFLSSAKRHTLEEFITFCRRTLDTVSVGNHFGQSTSLIYCNTRHEVLPFNILLDPASAAEAASVLVEEPLIGDPLALIHVSGLEHVRVLLRVFPCPSAPLVLLQSQCRAKTRLEKVVRNYLLQLPDRVCVHHMETTMLGSRAALEIHYEQMVDADDSDAGLLALDEEVGNINPFARYWSTAAYPAVGGGAAGSLAPPTAASDGADVAPALAPSCSVDPPPLLLRSPSRDSREEVASMRVGVVVCCEGCAFLFLASSMDYSLSAVRQVVRQLAANISFGTSALA</sequence>
<name>A0A3R7LWD3_9TRYP</name>
<keyword evidence="2" id="KW-0472">Membrane</keyword>
<keyword evidence="2" id="KW-1133">Transmembrane helix</keyword>
<keyword evidence="4" id="KW-1185">Reference proteome</keyword>
<proteinExistence type="predicted"/>
<dbReference type="AlphaFoldDB" id="A0A3R7LWD3"/>
<evidence type="ECO:0000313" key="4">
    <source>
        <dbReference type="Proteomes" id="UP000284403"/>
    </source>
</evidence>
<feature type="region of interest" description="Disordered" evidence="1">
    <location>
        <begin position="319"/>
        <end position="344"/>
    </location>
</feature>
<feature type="transmembrane region" description="Helical" evidence="2">
    <location>
        <begin position="20"/>
        <end position="38"/>
    </location>
</feature>
<accession>A0A3R7LWD3</accession>